<evidence type="ECO:0000313" key="3">
    <source>
        <dbReference type="Proteomes" id="UP000602653"/>
    </source>
</evidence>
<dbReference type="EMBL" id="CP070228">
    <property type="protein sequence ID" value="QRV01416.1"/>
    <property type="molecule type" value="Genomic_DNA"/>
</dbReference>
<keyword evidence="1" id="KW-0812">Transmembrane</keyword>
<feature type="transmembrane region" description="Helical" evidence="1">
    <location>
        <begin position="20"/>
        <end position="44"/>
    </location>
</feature>
<organism evidence="2 3">
    <name type="scientific">Arcanobacterium phocisimile</name>
    <dbReference type="NCBI Taxonomy" id="1302235"/>
    <lineage>
        <taxon>Bacteria</taxon>
        <taxon>Bacillati</taxon>
        <taxon>Actinomycetota</taxon>
        <taxon>Actinomycetes</taxon>
        <taxon>Actinomycetales</taxon>
        <taxon>Actinomycetaceae</taxon>
        <taxon>Arcanobacterium</taxon>
    </lineage>
</organism>
<dbReference type="RefSeq" id="WP_204423037.1">
    <property type="nucleotide sequence ID" value="NZ_CP070228.1"/>
</dbReference>
<keyword evidence="1" id="KW-1133">Transmembrane helix</keyword>
<keyword evidence="1" id="KW-0472">Membrane</keyword>
<proteinExistence type="predicted"/>
<evidence type="ECO:0000313" key="2">
    <source>
        <dbReference type="EMBL" id="QRV01416.1"/>
    </source>
</evidence>
<feature type="transmembrane region" description="Helical" evidence="1">
    <location>
        <begin position="101"/>
        <end position="123"/>
    </location>
</feature>
<evidence type="ECO:0000256" key="1">
    <source>
        <dbReference type="SAM" id="Phobius"/>
    </source>
</evidence>
<feature type="transmembrane region" description="Helical" evidence="1">
    <location>
        <begin position="143"/>
        <end position="164"/>
    </location>
</feature>
<name>A0ABX7IE42_9ACTO</name>
<accession>A0ABX7IE42</accession>
<sequence>MTTPVSIDSSRPQLQSVPGLVVYSAVVGILGGLSALVGLFLPFLSVSNDSLVTTTGDSIEGSYFATHLVNMAAMGWVLVAVSITVIILAGLLFLGWKNDEYIALIMAAILAGGSYAIVFVAVYHYDHNIQHAYELGAGVGAGFGMIATGATLITLSGISVFVAGMRQKKAAIRREQPVTMPVEQ</sequence>
<keyword evidence="3" id="KW-1185">Reference proteome</keyword>
<reference evidence="2 3" key="1">
    <citation type="submission" date="2021-02" db="EMBL/GenBank/DDBJ databases">
        <title>Complete Genome Sequence of Arcanobacterium phocisimile strain DSM 26142T from a harbour seal.</title>
        <authorList>
            <person name="Borowiak M."/>
            <person name="Alssahen M."/>
            <person name="Malorny B."/>
            <person name="Laemmler C."/>
            <person name="Siebert U."/>
            <person name="Ploetz M."/>
            <person name="Abdulmawjood A."/>
        </authorList>
    </citation>
    <scope>NUCLEOTIDE SEQUENCE [LARGE SCALE GENOMIC DNA]</scope>
    <source>
        <strain evidence="2 3">DSM 26142</strain>
    </source>
</reference>
<protein>
    <submittedName>
        <fullName evidence="2">Uncharacterized protein</fullName>
    </submittedName>
</protein>
<dbReference type="Proteomes" id="UP000602653">
    <property type="component" value="Chromosome"/>
</dbReference>
<gene>
    <name evidence="2" type="ORF">JTE88_04675</name>
</gene>
<feature type="transmembrane region" description="Helical" evidence="1">
    <location>
        <begin position="73"/>
        <end position="94"/>
    </location>
</feature>